<dbReference type="Proteomes" id="UP001152795">
    <property type="component" value="Unassembled WGS sequence"/>
</dbReference>
<evidence type="ECO:0000256" key="11">
    <source>
        <dbReference type="PIRSR" id="PIRSR602117-1"/>
    </source>
</evidence>
<evidence type="ECO:0000256" key="10">
    <source>
        <dbReference type="ARBA" id="ARBA00023242"/>
    </source>
</evidence>
<keyword evidence="7" id="KW-0238">DNA-binding</keyword>
<dbReference type="InterPro" id="IPR002117">
    <property type="entry name" value="p53_tumour_suppressor"/>
</dbReference>
<keyword evidence="3" id="KW-0053">Apoptosis</keyword>
<comment type="caution">
    <text evidence="14">The sequence shown here is derived from an EMBL/GenBank/DDBJ whole genome shotgun (WGS) entry which is preliminary data.</text>
</comment>
<comment type="cofactor">
    <cofactor evidence="11">
        <name>Zn(2+)</name>
        <dbReference type="ChEBI" id="CHEBI:29105"/>
    </cofactor>
    <text evidence="11">Binds 1 zinc ion per subunit.</text>
</comment>
<feature type="binding site" evidence="11">
    <location>
        <position position="91"/>
    </location>
    <ligand>
        <name>Zn(2+)</name>
        <dbReference type="ChEBI" id="CHEBI:29105"/>
    </ligand>
</feature>
<evidence type="ECO:0000313" key="14">
    <source>
        <dbReference type="EMBL" id="CAB3999087.1"/>
    </source>
</evidence>
<protein>
    <submittedName>
        <fullName evidence="14">Cellular tumor antigen p53-like isoform X4</fullName>
    </submittedName>
</protein>
<dbReference type="PRINTS" id="PR00386">
    <property type="entry name" value="P53SUPPRESSR"/>
</dbReference>
<evidence type="ECO:0000256" key="9">
    <source>
        <dbReference type="ARBA" id="ARBA00023163"/>
    </source>
</evidence>
<evidence type="ECO:0000313" key="15">
    <source>
        <dbReference type="Proteomes" id="UP001152795"/>
    </source>
</evidence>
<organism evidence="14 15">
    <name type="scientific">Paramuricea clavata</name>
    <name type="common">Red gorgonian</name>
    <name type="synonym">Violescent sea-whip</name>
    <dbReference type="NCBI Taxonomy" id="317549"/>
    <lineage>
        <taxon>Eukaryota</taxon>
        <taxon>Metazoa</taxon>
        <taxon>Cnidaria</taxon>
        <taxon>Anthozoa</taxon>
        <taxon>Octocorallia</taxon>
        <taxon>Malacalcyonacea</taxon>
        <taxon>Plexauridae</taxon>
        <taxon>Paramuricea</taxon>
    </lineage>
</organism>
<dbReference type="InterPro" id="IPR008967">
    <property type="entry name" value="p53-like_TF_DNA-bd_sf"/>
</dbReference>
<feature type="compositionally biased region" description="Basic and acidic residues" evidence="13">
    <location>
        <begin position="188"/>
        <end position="197"/>
    </location>
</feature>
<dbReference type="GO" id="GO:0000978">
    <property type="term" value="F:RNA polymerase II cis-regulatory region sequence-specific DNA binding"/>
    <property type="evidence" value="ECO:0007669"/>
    <property type="project" value="TreeGrafter"/>
</dbReference>
<evidence type="ECO:0000256" key="12">
    <source>
        <dbReference type="PIRSR" id="PIRSR602117-2"/>
    </source>
</evidence>
<comment type="similarity">
    <text evidence="2">Belongs to the p53 family.</text>
</comment>
<evidence type="ECO:0000256" key="5">
    <source>
        <dbReference type="ARBA" id="ARBA00022833"/>
    </source>
</evidence>
<evidence type="ECO:0000256" key="7">
    <source>
        <dbReference type="ARBA" id="ARBA00023125"/>
    </source>
</evidence>
<dbReference type="GO" id="GO:0006915">
    <property type="term" value="P:apoptotic process"/>
    <property type="evidence" value="ECO:0007669"/>
    <property type="project" value="UniProtKB-KW"/>
</dbReference>
<dbReference type="EMBL" id="CACRXK020003512">
    <property type="protein sequence ID" value="CAB3999087.1"/>
    <property type="molecule type" value="Genomic_DNA"/>
</dbReference>
<dbReference type="InterPro" id="IPR012346">
    <property type="entry name" value="p53/RUNT-type_TF_DNA-bd_sf"/>
</dbReference>
<evidence type="ECO:0000256" key="3">
    <source>
        <dbReference type="ARBA" id="ARBA00022703"/>
    </source>
</evidence>
<feature type="binding site" evidence="11">
    <location>
        <position position="88"/>
    </location>
    <ligand>
        <name>Zn(2+)</name>
        <dbReference type="ChEBI" id="CHEBI:29105"/>
    </ligand>
</feature>
<dbReference type="OrthoDB" id="5987245at2759"/>
<evidence type="ECO:0000256" key="6">
    <source>
        <dbReference type="ARBA" id="ARBA00023015"/>
    </source>
</evidence>
<keyword evidence="10" id="KW-0539">Nucleus</keyword>
<accession>A0A7D9I324</accession>
<evidence type="ECO:0000256" key="13">
    <source>
        <dbReference type="SAM" id="MobiDB-lite"/>
    </source>
</evidence>
<keyword evidence="9" id="KW-0804">Transcription</keyword>
<keyword evidence="4 11" id="KW-0479">Metal-binding</keyword>
<dbReference type="GO" id="GO:0046872">
    <property type="term" value="F:metal ion binding"/>
    <property type="evidence" value="ECO:0007669"/>
    <property type="project" value="UniProtKB-KW"/>
</dbReference>
<name>A0A7D9I324_PARCT</name>
<feature type="binding site" evidence="11">
    <location>
        <position position="150"/>
    </location>
    <ligand>
        <name>Zn(2+)</name>
        <dbReference type="ChEBI" id="CHEBI:29105"/>
    </ligand>
</feature>
<keyword evidence="15" id="KW-1185">Reference proteome</keyword>
<feature type="site" description="Interaction with DNA" evidence="12">
    <location>
        <position position="36"/>
    </location>
</feature>
<dbReference type="PANTHER" id="PTHR11447">
    <property type="entry name" value="CELLULAR TUMOR ANTIGEN P53"/>
    <property type="match status" value="1"/>
</dbReference>
<comment type="subcellular location">
    <subcellularLocation>
        <location evidence="1">Nucleus</location>
    </subcellularLocation>
</comment>
<evidence type="ECO:0000256" key="4">
    <source>
        <dbReference type="ARBA" id="ARBA00022723"/>
    </source>
</evidence>
<dbReference type="GO" id="GO:0000981">
    <property type="term" value="F:DNA-binding transcription factor activity, RNA polymerase II-specific"/>
    <property type="evidence" value="ECO:0007669"/>
    <property type="project" value="TreeGrafter"/>
</dbReference>
<dbReference type="PANTHER" id="PTHR11447:SF16">
    <property type="entry name" value="P53 PROTEIN LONG FORM VARIANT 1"/>
    <property type="match status" value="1"/>
</dbReference>
<gene>
    <name evidence="14" type="ORF">PACLA_8A018678</name>
</gene>
<dbReference type="Gene3D" id="2.60.40.720">
    <property type="match status" value="1"/>
</dbReference>
<dbReference type="Pfam" id="PF00870">
    <property type="entry name" value="P53"/>
    <property type="match status" value="1"/>
</dbReference>
<dbReference type="AlphaFoldDB" id="A0A7D9I324"/>
<reference evidence="14" key="1">
    <citation type="submission" date="2020-04" db="EMBL/GenBank/DDBJ databases">
        <authorList>
            <person name="Alioto T."/>
            <person name="Alioto T."/>
            <person name="Gomez Garrido J."/>
        </authorList>
    </citation>
    <scope>NUCLEOTIDE SEQUENCE</scope>
    <source>
        <strain evidence="14">A484AB</strain>
    </source>
</reference>
<proteinExistence type="inferred from homology"/>
<dbReference type="SUPFAM" id="SSF49417">
    <property type="entry name" value="p53-like transcription factors"/>
    <property type="match status" value="1"/>
</dbReference>
<feature type="region of interest" description="Disordered" evidence="13">
    <location>
        <begin position="188"/>
        <end position="217"/>
    </location>
</feature>
<dbReference type="GO" id="GO:0005634">
    <property type="term" value="C:nucleus"/>
    <property type="evidence" value="ECO:0007669"/>
    <property type="project" value="UniProtKB-SubCell"/>
</dbReference>
<keyword evidence="8" id="KW-0010">Activator</keyword>
<dbReference type="InterPro" id="IPR011615">
    <property type="entry name" value="p53_DNA-bd"/>
</dbReference>
<feature type="compositionally biased region" description="Basic and acidic residues" evidence="13">
    <location>
        <begin position="205"/>
        <end position="214"/>
    </location>
</feature>
<evidence type="ECO:0000256" key="1">
    <source>
        <dbReference type="ARBA" id="ARBA00004123"/>
    </source>
</evidence>
<keyword evidence="5 11" id="KW-0862">Zinc</keyword>
<sequence length="271" mass="30970">MSGEGFSSPNVNHYPGQYQFTIHPGLQHDESQFIQKNVEFTFSTKLNCLFVKKKAVCPFGIFTSDTPPPNSEIKVVVFSEDNVPVMRCRSHTEGNDNQCEDFIAPLHFMRCENQSAIYHCCKDTGTLSLSLPFMKPESVAENVENFTFLCSSRGCVKKEVFVKFSLINSNVVLGHHTFGLHVCSTPGRDRMNHEAGKTSRKRKRPAADSEHSDDTVLPPSQETYEIVVKKAWIRDYLLRINTGLELLDAVPFEDQQKYLKRYLYCIYIFLH</sequence>
<keyword evidence="6" id="KW-0805">Transcription regulation</keyword>
<evidence type="ECO:0000256" key="2">
    <source>
        <dbReference type="ARBA" id="ARBA00006167"/>
    </source>
</evidence>
<evidence type="ECO:0000256" key="8">
    <source>
        <dbReference type="ARBA" id="ARBA00023159"/>
    </source>
</evidence>